<dbReference type="Proteomes" id="UP000265520">
    <property type="component" value="Unassembled WGS sequence"/>
</dbReference>
<dbReference type="EMBL" id="LXQA011395837">
    <property type="protein sequence ID" value="MCI95755.1"/>
    <property type="molecule type" value="Genomic_DNA"/>
</dbReference>
<feature type="non-terminal residue" evidence="1">
    <location>
        <position position="50"/>
    </location>
</feature>
<evidence type="ECO:0000313" key="2">
    <source>
        <dbReference type="Proteomes" id="UP000265520"/>
    </source>
</evidence>
<reference evidence="1 2" key="1">
    <citation type="journal article" date="2018" name="Front. Plant Sci.">
        <title>Red Clover (Trifolium pratense) and Zigzag Clover (T. medium) - A Picture of Genomic Similarities and Differences.</title>
        <authorList>
            <person name="Dluhosova J."/>
            <person name="Istvanek J."/>
            <person name="Nedelnik J."/>
            <person name="Repkova J."/>
        </authorList>
    </citation>
    <scope>NUCLEOTIDE SEQUENCE [LARGE SCALE GENOMIC DNA]</scope>
    <source>
        <strain evidence="2">cv. 10/8</strain>
        <tissue evidence="1">Leaf</tissue>
    </source>
</reference>
<organism evidence="1 2">
    <name type="scientific">Trifolium medium</name>
    <dbReference type="NCBI Taxonomy" id="97028"/>
    <lineage>
        <taxon>Eukaryota</taxon>
        <taxon>Viridiplantae</taxon>
        <taxon>Streptophyta</taxon>
        <taxon>Embryophyta</taxon>
        <taxon>Tracheophyta</taxon>
        <taxon>Spermatophyta</taxon>
        <taxon>Magnoliopsida</taxon>
        <taxon>eudicotyledons</taxon>
        <taxon>Gunneridae</taxon>
        <taxon>Pentapetalae</taxon>
        <taxon>rosids</taxon>
        <taxon>fabids</taxon>
        <taxon>Fabales</taxon>
        <taxon>Fabaceae</taxon>
        <taxon>Papilionoideae</taxon>
        <taxon>50 kb inversion clade</taxon>
        <taxon>NPAAA clade</taxon>
        <taxon>Hologalegina</taxon>
        <taxon>IRL clade</taxon>
        <taxon>Trifolieae</taxon>
        <taxon>Trifolium</taxon>
    </lineage>
</organism>
<sequence>MTPPVTAMDINRGVSGVGVIGGVIGVVVTTRCKIVSLAGVVTSVLVIRGV</sequence>
<accession>A0A392WA72</accession>
<proteinExistence type="predicted"/>
<name>A0A392WA72_9FABA</name>
<protein>
    <submittedName>
        <fullName evidence="1">Uncharacterized protein</fullName>
    </submittedName>
</protein>
<comment type="caution">
    <text evidence="1">The sequence shown here is derived from an EMBL/GenBank/DDBJ whole genome shotgun (WGS) entry which is preliminary data.</text>
</comment>
<dbReference type="AlphaFoldDB" id="A0A392WA72"/>
<keyword evidence="2" id="KW-1185">Reference proteome</keyword>
<evidence type="ECO:0000313" key="1">
    <source>
        <dbReference type="EMBL" id="MCI95755.1"/>
    </source>
</evidence>